<dbReference type="Pfam" id="PF01544">
    <property type="entry name" value="CorA"/>
    <property type="match status" value="1"/>
</dbReference>
<evidence type="ECO:0000313" key="7">
    <source>
        <dbReference type="Proteomes" id="UP000249497"/>
    </source>
</evidence>
<reference evidence="6 7" key="1">
    <citation type="submission" date="2018-02" db="EMBL/GenBank/DDBJ databases">
        <title>The genomes of Aspergillus section Nigri reveals drivers in fungal speciation.</title>
        <authorList>
            <consortium name="DOE Joint Genome Institute"/>
            <person name="Vesth T.C."/>
            <person name="Nybo J."/>
            <person name="Theobald S."/>
            <person name="Brandl J."/>
            <person name="Frisvad J.C."/>
            <person name="Nielsen K.F."/>
            <person name="Lyhne E.K."/>
            <person name="Kogle M.E."/>
            <person name="Kuo A."/>
            <person name="Riley R."/>
            <person name="Clum A."/>
            <person name="Nolan M."/>
            <person name="Lipzen A."/>
            <person name="Salamov A."/>
            <person name="Henrissat B."/>
            <person name="Wiebenga A."/>
            <person name="De vries R.P."/>
            <person name="Grigoriev I.V."/>
            <person name="Mortensen U.H."/>
            <person name="Andersen M.R."/>
            <person name="Baker S.E."/>
        </authorList>
    </citation>
    <scope>NUCLEOTIDE SEQUENCE [LARGE SCALE GENOMIC DNA]</scope>
    <source>
        <strain evidence="6 7">CBS 114.51</strain>
    </source>
</reference>
<dbReference type="GO" id="GO:0016020">
    <property type="term" value="C:membrane"/>
    <property type="evidence" value="ECO:0007669"/>
    <property type="project" value="UniProtKB-SubCell"/>
</dbReference>
<dbReference type="InterPro" id="IPR045863">
    <property type="entry name" value="CorA_TM1_TM2"/>
</dbReference>
<keyword evidence="4 5" id="KW-0472">Membrane</keyword>
<accession>A0A8T8WX90</accession>
<evidence type="ECO:0008006" key="8">
    <source>
        <dbReference type="Google" id="ProtNLM"/>
    </source>
</evidence>
<feature type="transmembrane region" description="Helical" evidence="5">
    <location>
        <begin position="137"/>
        <end position="155"/>
    </location>
</feature>
<evidence type="ECO:0000256" key="1">
    <source>
        <dbReference type="ARBA" id="ARBA00004141"/>
    </source>
</evidence>
<evidence type="ECO:0000256" key="2">
    <source>
        <dbReference type="ARBA" id="ARBA00022692"/>
    </source>
</evidence>
<evidence type="ECO:0000256" key="4">
    <source>
        <dbReference type="ARBA" id="ARBA00023136"/>
    </source>
</evidence>
<organism evidence="6 7">
    <name type="scientific">Aspergillus japonicus CBS 114.51</name>
    <dbReference type="NCBI Taxonomy" id="1448312"/>
    <lineage>
        <taxon>Eukaryota</taxon>
        <taxon>Fungi</taxon>
        <taxon>Dikarya</taxon>
        <taxon>Ascomycota</taxon>
        <taxon>Pezizomycotina</taxon>
        <taxon>Eurotiomycetes</taxon>
        <taxon>Eurotiomycetidae</taxon>
        <taxon>Eurotiales</taxon>
        <taxon>Aspergillaceae</taxon>
        <taxon>Aspergillus</taxon>
        <taxon>Aspergillus subgen. Circumdati</taxon>
    </lineage>
</organism>
<dbReference type="GeneID" id="37177419"/>
<dbReference type="SUPFAM" id="SSF144083">
    <property type="entry name" value="Magnesium transport protein CorA, transmembrane region"/>
    <property type="match status" value="1"/>
</dbReference>
<feature type="transmembrane region" description="Helical" evidence="5">
    <location>
        <begin position="175"/>
        <end position="197"/>
    </location>
</feature>
<keyword evidence="7" id="KW-1185">Reference proteome</keyword>
<proteinExistence type="predicted"/>
<dbReference type="Gene3D" id="1.20.58.340">
    <property type="entry name" value="Magnesium transport protein CorA, transmembrane region"/>
    <property type="match status" value="1"/>
</dbReference>
<dbReference type="EMBL" id="KZ824803">
    <property type="protein sequence ID" value="RAH80486.1"/>
    <property type="molecule type" value="Genomic_DNA"/>
</dbReference>
<gene>
    <name evidence="6" type="ORF">BO86DRAFT_400788</name>
</gene>
<dbReference type="InterPro" id="IPR002523">
    <property type="entry name" value="MgTranspt_CorA/ZnTranspt_ZntB"/>
</dbReference>
<keyword evidence="2 5" id="KW-0812">Transmembrane</keyword>
<dbReference type="GO" id="GO:0046873">
    <property type="term" value="F:metal ion transmembrane transporter activity"/>
    <property type="evidence" value="ECO:0007669"/>
    <property type="project" value="InterPro"/>
</dbReference>
<dbReference type="AlphaFoldDB" id="A0A8T8WX90"/>
<sequence>MGVQRRLVNMLPLYDSYDEEIQHRSVIDPQPVGNKVSSLAVRLTVTLQTVQQLSHVYRILHGSESDAALALDYHTFADELSNYEADLTASLHGARILENELQAVANSLSIAVSLKVNSQMFKLGTESFDDSSTVRSMTLVTLISLPASFVSSILGMNLFDFDGGDQGGFTISKPFWIFVVLAVLLTLLTLASWYVVARRARKAREQKEEE</sequence>
<evidence type="ECO:0000256" key="3">
    <source>
        <dbReference type="ARBA" id="ARBA00022989"/>
    </source>
</evidence>
<protein>
    <recommendedName>
        <fullName evidence="8">Cora-domain-containing protein</fullName>
    </recommendedName>
</protein>
<dbReference type="RefSeq" id="XP_025526380.1">
    <property type="nucleotide sequence ID" value="XM_025673727.1"/>
</dbReference>
<dbReference type="Proteomes" id="UP000249497">
    <property type="component" value="Unassembled WGS sequence"/>
</dbReference>
<dbReference type="OrthoDB" id="4510992at2759"/>
<name>A0A8T8WX90_ASPJA</name>
<comment type="subcellular location">
    <subcellularLocation>
        <location evidence="1">Membrane</location>
        <topology evidence="1">Multi-pass membrane protein</topology>
    </subcellularLocation>
</comment>
<keyword evidence="3 5" id="KW-1133">Transmembrane helix</keyword>
<evidence type="ECO:0000256" key="5">
    <source>
        <dbReference type="SAM" id="Phobius"/>
    </source>
</evidence>
<evidence type="ECO:0000313" key="6">
    <source>
        <dbReference type="EMBL" id="RAH80486.1"/>
    </source>
</evidence>